<dbReference type="NCBIfam" id="TIGR03864">
    <property type="entry name" value="PQQ_ABC_ATP"/>
    <property type="match status" value="1"/>
</dbReference>
<keyword evidence="4" id="KW-0547">Nucleotide-binding</keyword>
<proteinExistence type="inferred from homology"/>
<evidence type="ECO:0000313" key="7">
    <source>
        <dbReference type="EMBL" id="PCD76895.1"/>
    </source>
</evidence>
<dbReference type="Gene3D" id="3.40.50.300">
    <property type="entry name" value="P-loop containing nucleotide triphosphate hydrolases"/>
    <property type="match status" value="1"/>
</dbReference>
<keyword evidence="5 7" id="KW-0067">ATP-binding</keyword>
<dbReference type="Proteomes" id="UP000243507">
    <property type="component" value="Unassembled WGS sequence"/>
</dbReference>
<dbReference type="GO" id="GO:0005524">
    <property type="term" value="F:ATP binding"/>
    <property type="evidence" value="ECO:0007669"/>
    <property type="project" value="UniProtKB-KW"/>
</dbReference>
<name>A0A2A4CQL5_9RHOB</name>
<evidence type="ECO:0000259" key="6">
    <source>
        <dbReference type="PROSITE" id="PS50893"/>
    </source>
</evidence>
<comment type="caution">
    <text evidence="7">The sequence shown here is derived from an EMBL/GenBank/DDBJ whole genome shotgun (WGS) entry which is preliminary data.</text>
</comment>
<feature type="domain" description="ABC transporter" evidence="6">
    <location>
        <begin position="5"/>
        <end position="234"/>
    </location>
</feature>
<comment type="similarity">
    <text evidence="1">Belongs to the ABC transporter superfamily.</text>
</comment>
<dbReference type="InterPro" id="IPR003593">
    <property type="entry name" value="AAA+_ATPase"/>
</dbReference>
<dbReference type="OrthoDB" id="9778547at2"/>
<dbReference type="InterPro" id="IPR050763">
    <property type="entry name" value="ABC_transporter_ATP-binding"/>
</dbReference>
<gene>
    <name evidence="7" type="ORF">CLN94_07320</name>
</gene>
<dbReference type="SMART" id="SM00382">
    <property type="entry name" value="AAA"/>
    <property type="match status" value="1"/>
</dbReference>
<keyword evidence="8" id="KW-1185">Reference proteome</keyword>
<dbReference type="InterPro" id="IPR022467">
    <property type="entry name" value="ABC_transprt_ATP-bd_su_PQQ"/>
</dbReference>
<reference evidence="7 8" key="1">
    <citation type="submission" date="2017-09" db="EMBL/GenBank/DDBJ databases">
        <title>A multilocus sequence analysis scheme for characterization of bacteria in the genus Thioclava.</title>
        <authorList>
            <person name="Liu Y."/>
            <person name="Shao Z."/>
        </authorList>
    </citation>
    <scope>NUCLEOTIDE SEQUENCE [LARGE SCALE GENOMIC DNA]</scope>
    <source>
        <strain evidence="7 8">CAU 1312</strain>
    </source>
</reference>
<dbReference type="Pfam" id="PF00005">
    <property type="entry name" value="ABC_tran"/>
    <property type="match status" value="1"/>
</dbReference>
<organism evidence="7 8">
    <name type="scientific">Pseudothioclava arenosa</name>
    <dbReference type="NCBI Taxonomy" id="1795308"/>
    <lineage>
        <taxon>Bacteria</taxon>
        <taxon>Pseudomonadati</taxon>
        <taxon>Pseudomonadota</taxon>
        <taxon>Alphaproteobacteria</taxon>
        <taxon>Rhodobacterales</taxon>
        <taxon>Paracoccaceae</taxon>
        <taxon>Pseudothioclava</taxon>
    </lineage>
</organism>
<dbReference type="PANTHER" id="PTHR42711:SF5">
    <property type="entry name" value="ABC TRANSPORTER ATP-BINDING PROTEIN NATA"/>
    <property type="match status" value="1"/>
</dbReference>
<evidence type="ECO:0000256" key="1">
    <source>
        <dbReference type="ARBA" id="ARBA00005417"/>
    </source>
</evidence>
<dbReference type="EMBL" id="NTJD01000004">
    <property type="protein sequence ID" value="PCD76895.1"/>
    <property type="molecule type" value="Genomic_DNA"/>
</dbReference>
<dbReference type="PANTHER" id="PTHR42711">
    <property type="entry name" value="ABC TRANSPORTER ATP-BINDING PROTEIN"/>
    <property type="match status" value="1"/>
</dbReference>
<protein>
    <submittedName>
        <fullName evidence="7">ABC transporter ATP-binding protein</fullName>
    </submittedName>
</protein>
<dbReference type="InterPro" id="IPR027417">
    <property type="entry name" value="P-loop_NTPase"/>
</dbReference>
<keyword evidence="3" id="KW-0536">Nodulation</keyword>
<evidence type="ECO:0000256" key="3">
    <source>
        <dbReference type="ARBA" id="ARBA00022458"/>
    </source>
</evidence>
<dbReference type="InterPro" id="IPR003439">
    <property type="entry name" value="ABC_transporter-like_ATP-bd"/>
</dbReference>
<evidence type="ECO:0000313" key="8">
    <source>
        <dbReference type="Proteomes" id="UP000243507"/>
    </source>
</evidence>
<dbReference type="AlphaFoldDB" id="A0A2A4CQL5"/>
<dbReference type="GO" id="GO:0016887">
    <property type="term" value="F:ATP hydrolysis activity"/>
    <property type="evidence" value="ECO:0007669"/>
    <property type="project" value="InterPro"/>
</dbReference>
<evidence type="ECO:0000256" key="2">
    <source>
        <dbReference type="ARBA" id="ARBA00022448"/>
    </source>
</evidence>
<dbReference type="PROSITE" id="PS50893">
    <property type="entry name" value="ABC_TRANSPORTER_2"/>
    <property type="match status" value="1"/>
</dbReference>
<evidence type="ECO:0000256" key="5">
    <source>
        <dbReference type="ARBA" id="ARBA00022840"/>
    </source>
</evidence>
<accession>A0A2A4CQL5</accession>
<keyword evidence="2" id="KW-0813">Transport</keyword>
<dbReference type="SUPFAM" id="SSF52540">
    <property type="entry name" value="P-loop containing nucleoside triphosphate hydrolases"/>
    <property type="match status" value="1"/>
</dbReference>
<sequence>MNEVLRIRGLSHDWGAKPALRDISFTLERGRFTALLGPNGAGKSTLISVLTGLIRPAPGVVTVMGHDMSRHARLALARMGVVFQQPTLDLDLSLRANLRLFAALHGLSRRAADRRIDEVLEILDIGARAEEKLRAMNGGHRRRMELARALIPAPELLVLDEPTVGLDAAARAAITAHAHRLAQAGTAVFWATHLADEIAPEDDVILLDRGRLRANGQATELAGDTPLAEWFLRETGGAPCPA</sequence>
<evidence type="ECO:0000256" key="4">
    <source>
        <dbReference type="ARBA" id="ARBA00022741"/>
    </source>
</evidence>